<dbReference type="InterPro" id="IPR015797">
    <property type="entry name" value="NUDIX_hydrolase-like_dom_sf"/>
</dbReference>
<dbReference type="GO" id="GO:0010945">
    <property type="term" value="F:coenzyme A diphosphatase activity"/>
    <property type="evidence" value="ECO:0007669"/>
    <property type="project" value="InterPro"/>
</dbReference>
<dbReference type="PANTHER" id="PTHR12992">
    <property type="entry name" value="NUDIX HYDROLASE"/>
    <property type="match status" value="1"/>
</dbReference>
<comment type="cofactor">
    <cofactor evidence="1">
        <name>Mn(2+)</name>
        <dbReference type="ChEBI" id="CHEBI:29035"/>
    </cofactor>
</comment>
<dbReference type="InterPro" id="IPR000086">
    <property type="entry name" value="NUDIX_hydrolase_dom"/>
</dbReference>
<comment type="cofactor">
    <cofactor evidence="2">
        <name>Mg(2+)</name>
        <dbReference type="ChEBI" id="CHEBI:18420"/>
    </cofactor>
</comment>
<dbReference type="Proteomes" id="UP000316425">
    <property type="component" value="Unassembled WGS sequence"/>
</dbReference>
<evidence type="ECO:0000256" key="5">
    <source>
        <dbReference type="ARBA" id="ARBA00022842"/>
    </source>
</evidence>
<dbReference type="GO" id="GO:0046872">
    <property type="term" value="F:metal ion binding"/>
    <property type="evidence" value="ECO:0007669"/>
    <property type="project" value="UniProtKB-KW"/>
</dbReference>
<dbReference type="RefSeq" id="WP_144089632.1">
    <property type="nucleotide sequence ID" value="NZ_VMHE01000037.1"/>
</dbReference>
<keyword evidence="5" id="KW-0460">Magnesium</keyword>
<proteinExistence type="predicted"/>
<keyword evidence="9" id="KW-1185">Reference proteome</keyword>
<keyword evidence="6" id="KW-0464">Manganese</keyword>
<dbReference type="Pfam" id="PF00293">
    <property type="entry name" value="NUDIX"/>
    <property type="match status" value="1"/>
</dbReference>
<dbReference type="PROSITE" id="PS00893">
    <property type="entry name" value="NUDIX_BOX"/>
    <property type="match status" value="1"/>
</dbReference>
<evidence type="ECO:0000256" key="2">
    <source>
        <dbReference type="ARBA" id="ARBA00001946"/>
    </source>
</evidence>
<dbReference type="InterPro" id="IPR045121">
    <property type="entry name" value="CoAse"/>
</dbReference>
<accession>A0A556P6N5</accession>
<keyword evidence="3" id="KW-0479">Metal-binding</keyword>
<evidence type="ECO:0000259" key="7">
    <source>
        <dbReference type="PROSITE" id="PS51462"/>
    </source>
</evidence>
<dbReference type="CDD" id="cd03426">
    <property type="entry name" value="NUDIX_CoAse_Nudt7"/>
    <property type="match status" value="1"/>
</dbReference>
<sequence>MKKEELLQRLESHQPDILGMPNTREHAVILPLIEKEEELHILFEVRSQHMRRQPGEVCLPGGKIELKETPQEAALREMHEEIGVHPDEVSFIRKLGMVTTPFGVKLHVFTGFLPSNLNLTLSPEEVEEVFTVPFTFFKNNPAIDHYIHMHIEPDEKFPTEDIPNGKNYKWQKVQYRENFYYYKNYVIWGLTALIVADFVERFRIRR</sequence>
<dbReference type="PROSITE" id="PS51462">
    <property type="entry name" value="NUDIX"/>
    <property type="match status" value="1"/>
</dbReference>
<protein>
    <submittedName>
        <fullName evidence="8">CoA pyrophosphatase</fullName>
    </submittedName>
</protein>
<dbReference type="AlphaFoldDB" id="A0A556P6N5"/>
<comment type="caution">
    <text evidence="8">The sequence shown here is derived from an EMBL/GenBank/DDBJ whole genome shotgun (WGS) entry which is preliminary data.</text>
</comment>
<evidence type="ECO:0000256" key="6">
    <source>
        <dbReference type="ARBA" id="ARBA00023211"/>
    </source>
</evidence>
<evidence type="ECO:0000313" key="9">
    <source>
        <dbReference type="Proteomes" id="UP000316425"/>
    </source>
</evidence>
<organism evidence="8 9">
    <name type="scientific">Allobacillus salarius</name>
    <dbReference type="NCBI Taxonomy" id="1955272"/>
    <lineage>
        <taxon>Bacteria</taxon>
        <taxon>Bacillati</taxon>
        <taxon>Bacillota</taxon>
        <taxon>Bacilli</taxon>
        <taxon>Bacillales</taxon>
        <taxon>Bacillaceae</taxon>
        <taxon>Allobacillus</taxon>
    </lineage>
</organism>
<keyword evidence="4" id="KW-0378">Hydrolase</keyword>
<evidence type="ECO:0000313" key="8">
    <source>
        <dbReference type="EMBL" id="TSJ60059.1"/>
    </source>
</evidence>
<evidence type="ECO:0000256" key="3">
    <source>
        <dbReference type="ARBA" id="ARBA00022723"/>
    </source>
</evidence>
<dbReference type="PANTHER" id="PTHR12992:SF11">
    <property type="entry name" value="MITOCHONDRIAL COENZYME A DIPHOSPHATASE NUDT8"/>
    <property type="match status" value="1"/>
</dbReference>
<dbReference type="EMBL" id="VMHE01000037">
    <property type="protein sequence ID" value="TSJ60059.1"/>
    <property type="molecule type" value="Genomic_DNA"/>
</dbReference>
<dbReference type="Gene3D" id="3.90.79.10">
    <property type="entry name" value="Nucleoside Triphosphate Pyrophosphohydrolase"/>
    <property type="match status" value="1"/>
</dbReference>
<gene>
    <name evidence="8" type="ORF">FPQ13_12360</name>
</gene>
<reference evidence="8 9" key="1">
    <citation type="submission" date="2019-07" db="EMBL/GenBank/DDBJ databases">
        <title>Allobacillus sp. nov. SKP isolated from shrimp paste of Euphausiacea.</title>
        <authorList>
            <person name="Kanchanasin P."/>
            <person name="Tanasupawat S."/>
            <person name="Shi W."/>
            <person name="Wu L."/>
            <person name="Ma J."/>
        </authorList>
    </citation>
    <scope>NUCLEOTIDE SEQUENCE [LARGE SCALE GENOMIC DNA]</scope>
    <source>
        <strain evidence="8 9">SKP4-8</strain>
    </source>
</reference>
<dbReference type="SUPFAM" id="SSF55811">
    <property type="entry name" value="Nudix"/>
    <property type="match status" value="1"/>
</dbReference>
<feature type="domain" description="Nudix hydrolase" evidence="7">
    <location>
        <begin position="23"/>
        <end position="157"/>
    </location>
</feature>
<dbReference type="InterPro" id="IPR020084">
    <property type="entry name" value="NUDIX_hydrolase_CS"/>
</dbReference>
<dbReference type="OrthoDB" id="9802805at2"/>
<name>A0A556P6N5_9BACI</name>
<evidence type="ECO:0000256" key="1">
    <source>
        <dbReference type="ARBA" id="ARBA00001936"/>
    </source>
</evidence>
<evidence type="ECO:0000256" key="4">
    <source>
        <dbReference type="ARBA" id="ARBA00022801"/>
    </source>
</evidence>